<keyword evidence="2" id="KW-1185">Reference proteome</keyword>
<sequence>MRCVNSVDAYFAAVANDICDGVASQIYGARSTRESDSLDADFVEHGSDQRELHVGRSNDEKQEKYMVSEEEGFDVDLLKNRTQSKRAASMKNAKNIARVAGECAVIATLKESEEELWAKKMECKVLWWELVKKK</sequence>
<dbReference type="EMBL" id="LVLJ01002692">
    <property type="protein sequence ID" value="OAE24008.1"/>
    <property type="molecule type" value="Genomic_DNA"/>
</dbReference>
<gene>
    <name evidence="1" type="ORF">AXG93_4266s1040</name>
</gene>
<comment type="caution">
    <text evidence="1">The sequence shown here is derived from an EMBL/GenBank/DDBJ whole genome shotgun (WGS) entry which is preliminary data.</text>
</comment>
<accession>A0A176VT47</accession>
<name>A0A176VT47_MARPO</name>
<dbReference type="AlphaFoldDB" id="A0A176VT47"/>
<protein>
    <submittedName>
        <fullName evidence="1">Uncharacterized protein</fullName>
    </submittedName>
</protein>
<proteinExistence type="predicted"/>
<organism evidence="1 2">
    <name type="scientific">Marchantia polymorpha subsp. ruderalis</name>
    <dbReference type="NCBI Taxonomy" id="1480154"/>
    <lineage>
        <taxon>Eukaryota</taxon>
        <taxon>Viridiplantae</taxon>
        <taxon>Streptophyta</taxon>
        <taxon>Embryophyta</taxon>
        <taxon>Marchantiophyta</taxon>
        <taxon>Marchantiopsida</taxon>
        <taxon>Marchantiidae</taxon>
        <taxon>Marchantiales</taxon>
        <taxon>Marchantiaceae</taxon>
        <taxon>Marchantia</taxon>
    </lineage>
</organism>
<evidence type="ECO:0000313" key="2">
    <source>
        <dbReference type="Proteomes" id="UP000077202"/>
    </source>
</evidence>
<dbReference type="Proteomes" id="UP000077202">
    <property type="component" value="Unassembled WGS sequence"/>
</dbReference>
<evidence type="ECO:0000313" key="1">
    <source>
        <dbReference type="EMBL" id="OAE24008.1"/>
    </source>
</evidence>
<reference evidence="1" key="1">
    <citation type="submission" date="2016-03" db="EMBL/GenBank/DDBJ databases">
        <title>Mechanisms controlling the formation of the plant cell surface in tip-growing cells are functionally conserved among land plants.</title>
        <authorList>
            <person name="Honkanen S."/>
            <person name="Jones V.A."/>
            <person name="Morieri G."/>
            <person name="Champion C."/>
            <person name="Hetherington A.J."/>
            <person name="Kelly S."/>
            <person name="Saint-Marcoux D."/>
            <person name="Proust H."/>
            <person name="Prescott H."/>
            <person name="Dolan L."/>
        </authorList>
    </citation>
    <scope>NUCLEOTIDE SEQUENCE [LARGE SCALE GENOMIC DNA]</scope>
    <source>
        <tissue evidence="1">Whole gametophyte</tissue>
    </source>
</reference>